<name>A0A830I624_9CHLO</name>
<evidence type="ECO:0000313" key="3">
    <source>
        <dbReference type="EMBL" id="GHP12499.1"/>
    </source>
</evidence>
<evidence type="ECO:0000256" key="1">
    <source>
        <dbReference type="SAM" id="MobiDB-lite"/>
    </source>
</evidence>
<accession>A0A830I624</accession>
<dbReference type="PANTHER" id="PTHR43591:SF99">
    <property type="entry name" value="OS06G0646000 PROTEIN"/>
    <property type="match status" value="1"/>
</dbReference>
<organism evidence="3 4">
    <name type="scientific">Pycnococcus provasolii</name>
    <dbReference type="NCBI Taxonomy" id="41880"/>
    <lineage>
        <taxon>Eukaryota</taxon>
        <taxon>Viridiplantae</taxon>
        <taxon>Chlorophyta</taxon>
        <taxon>Pseudoscourfieldiophyceae</taxon>
        <taxon>Pseudoscourfieldiales</taxon>
        <taxon>Pycnococcaceae</taxon>
        <taxon>Pycnococcus</taxon>
    </lineage>
</organism>
<dbReference type="Pfam" id="PF08241">
    <property type="entry name" value="Methyltransf_11"/>
    <property type="match status" value="1"/>
</dbReference>
<feature type="region of interest" description="Disordered" evidence="1">
    <location>
        <begin position="1"/>
        <end position="30"/>
    </location>
</feature>
<dbReference type="EMBL" id="BNJQ01000042">
    <property type="protein sequence ID" value="GHP12499.1"/>
    <property type="molecule type" value="Genomic_DNA"/>
</dbReference>
<dbReference type="InterPro" id="IPR013216">
    <property type="entry name" value="Methyltransf_11"/>
</dbReference>
<dbReference type="Proteomes" id="UP000660262">
    <property type="component" value="Unassembled WGS sequence"/>
</dbReference>
<dbReference type="PANTHER" id="PTHR43591">
    <property type="entry name" value="METHYLTRANSFERASE"/>
    <property type="match status" value="1"/>
</dbReference>
<feature type="region of interest" description="Disordered" evidence="1">
    <location>
        <begin position="285"/>
        <end position="320"/>
    </location>
</feature>
<keyword evidence="4" id="KW-1185">Reference proteome</keyword>
<dbReference type="GO" id="GO:0008757">
    <property type="term" value="F:S-adenosylmethionine-dependent methyltransferase activity"/>
    <property type="evidence" value="ECO:0007669"/>
    <property type="project" value="InterPro"/>
</dbReference>
<sequence>MAAMYFAHTDDRRTSSASSTSIAHAPPPTSARLLGARAGFTAEWKPVVSRRLAAALASLSSPSLASLPAGKRSARSTEHDDRVARFRASSELASELSLHECARAVAATTTRVARNMNAAADALLYTFITWTGWMTFRALRRLKRFAGPRAEIDGITLSSFLQTVHQNAVDKSTASPSKKTKVSDRRVVHFVDNMNVLSNLISGYSRQHSLVTLMLEYYLLVADLGFELWHEWVPSKANISDVPSPSSRQDGGESSSSVPFGPPLDLVVNLIKPEYLPAFNELFDATPEDDRDENQTQTPRLVDCVDDLDDDDDEPASSSSSLSWFTQPWAAALYATAYRPVFRLLGYPGVDDEALLAAAEINGLSGEQSVILDLSCGPGIFTQRLADLCAPSKVVGVDFSRAFCEAACKRAPQAAAIVRADVSHLPFQDACIDGIHAAAAIHCWPDVPAGVRECVRILKPGRTFFASTVTLPPPTRERLVREADGSVPRARSTYESTRVVNSPFFDTDSLLATMQGTVSAENIDMSVVDERLPCFVSVSVRKKN</sequence>
<reference evidence="3" key="1">
    <citation type="submission" date="2020-10" db="EMBL/GenBank/DDBJ databases">
        <title>Unveiling of a novel bifunctional photoreceptor, Dualchrome1, isolated from a cosmopolitan green alga.</title>
        <authorList>
            <person name="Suzuki S."/>
            <person name="Kawachi M."/>
        </authorList>
    </citation>
    <scope>NUCLEOTIDE SEQUENCE</scope>
    <source>
        <strain evidence="3">NIES 2893</strain>
    </source>
</reference>
<evidence type="ECO:0000313" key="4">
    <source>
        <dbReference type="Proteomes" id="UP000660262"/>
    </source>
</evidence>
<feature type="compositionally biased region" description="Acidic residues" evidence="1">
    <location>
        <begin position="304"/>
        <end position="315"/>
    </location>
</feature>
<evidence type="ECO:0000259" key="2">
    <source>
        <dbReference type="Pfam" id="PF08241"/>
    </source>
</evidence>
<comment type="caution">
    <text evidence="3">The sequence shown here is derived from an EMBL/GenBank/DDBJ whole genome shotgun (WGS) entry which is preliminary data.</text>
</comment>
<feature type="compositionally biased region" description="Low complexity" evidence="1">
    <location>
        <begin position="15"/>
        <end position="24"/>
    </location>
</feature>
<dbReference type="AlphaFoldDB" id="A0A830I624"/>
<feature type="domain" description="Methyltransferase type 11" evidence="2">
    <location>
        <begin position="372"/>
        <end position="464"/>
    </location>
</feature>
<dbReference type="CDD" id="cd02440">
    <property type="entry name" value="AdoMet_MTases"/>
    <property type="match status" value="1"/>
</dbReference>
<protein>
    <recommendedName>
        <fullName evidence="2">Methyltransferase type 11 domain-containing protein</fullName>
    </recommendedName>
</protein>
<dbReference type="SUPFAM" id="SSF53335">
    <property type="entry name" value="S-adenosyl-L-methionine-dependent methyltransferases"/>
    <property type="match status" value="1"/>
</dbReference>
<feature type="compositionally biased region" description="Low complexity" evidence="1">
    <location>
        <begin position="244"/>
        <end position="257"/>
    </location>
</feature>
<feature type="region of interest" description="Disordered" evidence="1">
    <location>
        <begin position="240"/>
        <end position="260"/>
    </location>
</feature>
<dbReference type="Gene3D" id="3.40.50.150">
    <property type="entry name" value="Vaccinia Virus protein VP39"/>
    <property type="match status" value="1"/>
</dbReference>
<gene>
    <name evidence="3" type="ORF">PPROV_001122700</name>
</gene>
<dbReference type="OrthoDB" id="498516at2759"/>
<proteinExistence type="predicted"/>
<dbReference type="InterPro" id="IPR029063">
    <property type="entry name" value="SAM-dependent_MTases_sf"/>
</dbReference>